<organism evidence="2 3">
    <name type="scientific">Araneus ventricosus</name>
    <name type="common">Orbweaver spider</name>
    <name type="synonym">Epeira ventricosa</name>
    <dbReference type="NCBI Taxonomy" id="182803"/>
    <lineage>
        <taxon>Eukaryota</taxon>
        <taxon>Metazoa</taxon>
        <taxon>Ecdysozoa</taxon>
        <taxon>Arthropoda</taxon>
        <taxon>Chelicerata</taxon>
        <taxon>Arachnida</taxon>
        <taxon>Araneae</taxon>
        <taxon>Araneomorphae</taxon>
        <taxon>Entelegynae</taxon>
        <taxon>Araneoidea</taxon>
        <taxon>Araneidae</taxon>
        <taxon>Araneus</taxon>
    </lineage>
</organism>
<name>A0A4Y2TLE2_ARAVE</name>
<evidence type="ECO:0000313" key="3">
    <source>
        <dbReference type="Proteomes" id="UP000499080"/>
    </source>
</evidence>
<protein>
    <submittedName>
        <fullName evidence="2">Uncharacterized protein</fullName>
    </submittedName>
</protein>
<dbReference type="EMBL" id="BGPR01028648">
    <property type="protein sequence ID" value="GBN99935.1"/>
    <property type="molecule type" value="Genomic_DNA"/>
</dbReference>
<reference evidence="2 3" key="1">
    <citation type="journal article" date="2019" name="Sci. Rep.">
        <title>Orb-weaving spider Araneus ventricosus genome elucidates the spidroin gene catalogue.</title>
        <authorList>
            <person name="Kono N."/>
            <person name="Nakamura H."/>
            <person name="Ohtoshi R."/>
            <person name="Moran D.A.P."/>
            <person name="Shinohara A."/>
            <person name="Yoshida Y."/>
            <person name="Fujiwara M."/>
            <person name="Mori M."/>
            <person name="Tomita M."/>
            <person name="Arakawa K."/>
        </authorList>
    </citation>
    <scope>NUCLEOTIDE SEQUENCE [LARGE SCALE GENOMIC DNA]</scope>
</reference>
<dbReference type="AlphaFoldDB" id="A0A4Y2TLE2"/>
<dbReference type="Proteomes" id="UP000499080">
    <property type="component" value="Unassembled WGS sequence"/>
</dbReference>
<comment type="caution">
    <text evidence="2">The sequence shown here is derived from an EMBL/GenBank/DDBJ whole genome shotgun (WGS) entry which is preliminary data.</text>
</comment>
<evidence type="ECO:0000313" key="2">
    <source>
        <dbReference type="EMBL" id="GBN99935.1"/>
    </source>
</evidence>
<accession>A0A4Y2TLE2</accession>
<feature type="region of interest" description="Disordered" evidence="1">
    <location>
        <begin position="15"/>
        <end position="41"/>
    </location>
</feature>
<feature type="non-terminal residue" evidence="2">
    <location>
        <position position="1"/>
    </location>
</feature>
<keyword evidence="3" id="KW-1185">Reference proteome</keyword>
<evidence type="ECO:0000256" key="1">
    <source>
        <dbReference type="SAM" id="MobiDB-lite"/>
    </source>
</evidence>
<gene>
    <name evidence="2" type="ORF">AVEN_252770_1</name>
</gene>
<proteinExistence type="predicted"/>
<feature type="compositionally biased region" description="Low complexity" evidence="1">
    <location>
        <begin position="20"/>
        <end position="40"/>
    </location>
</feature>
<sequence>PALLNLVGQSFLNRAPKPHALQSPSSQAIQSPSSSSLTSSEADLQPVTTTLLRLSVSCCDQFKIFLANYQSNNEIAAA</sequence>